<name>A0A284S4G9_ARMOS</name>
<dbReference type="STRING" id="47428.A0A284S4G9"/>
<proteinExistence type="predicted"/>
<gene>
    <name evidence="1" type="ORF">ARMOST_19407</name>
</gene>
<dbReference type="OrthoDB" id="3232941at2759"/>
<reference evidence="2" key="1">
    <citation type="journal article" date="2017" name="Nat. Ecol. Evol.">
        <title>Genome expansion and lineage-specific genetic innovations in the forest pathogenic fungi Armillaria.</title>
        <authorList>
            <person name="Sipos G."/>
            <person name="Prasanna A.N."/>
            <person name="Walter M.C."/>
            <person name="O'Connor E."/>
            <person name="Balint B."/>
            <person name="Krizsan K."/>
            <person name="Kiss B."/>
            <person name="Hess J."/>
            <person name="Varga T."/>
            <person name="Slot J."/>
            <person name="Riley R."/>
            <person name="Boka B."/>
            <person name="Rigling D."/>
            <person name="Barry K."/>
            <person name="Lee J."/>
            <person name="Mihaltcheva S."/>
            <person name="LaButti K."/>
            <person name="Lipzen A."/>
            <person name="Waldron R."/>
            <person name="Moloney N.M."/>
            <person name="Sperisen C."/>
            <person name="Kredics L."/>
            <person name="Vagvoelgyi C."/>
            <person name="Patrignani A."/>
            <person name="Fitzpatrick D."/>
            <person name="Nagy I."/>
            <person name="Doyle S."/>
            <person name="Anderson J.B."/>
            <person name="Grigoriev I.V."/>
            <person name="Gueldener U."/>
            <person name="Muensterkoetter M."/>
            <person name="Nagy L.G."/>
        </authorList>
    </citation>
    <scope>NUCLEOTIDE SEQUENCE [LARGE SCALE GENOMIC DNA]</scope>
    <source>
        <strain evidence="2">C18/9</strain>
    </source>
</reference>
<sequence>MKKVFLSVLDGSVQNEVIECMQSVLDFIYYAHFEEHTDESLSKLDEAWHTFHDKKAVFIDLDIRQHFNIPKVYSTIHYASIIWSHGTADSFNTEASKHLHIDFTKVAYNTSNKKDYVKQMTMWLRRQEVVDNFDRFLDWAVEEYDELEDDEVEGDNDDEDDVEAMGTEAEAVPASQANVPVISAVTANNESSESDIVRATDTLQYGESTYSVLKFPSFKNVDLDTLDKKYGVTKFVYTLKSFFHHHGMYHPDFWDAWPAKYEVFKQC</sequence>
<dbReference type="EMBL" id="FUEG01000031">
    <property type="protein sequence ID" value="SJL15899.1"/>
    <property type="molecule type" value="Genomic_DNA"/>
</dbReference>
<evidence type="ECO:0000313" key="2">
    <source>
        <dbReference type="Proteomes" id="UP000219338"/>
    </source>
</evidence>
<dbReference type="Proteomes" id="UP000219338">
    <property type="component" value="Unassembled WGS sequence"/>
</dbReference>
<evidence type="ECO:0000313" key="1">
    <source>
        <dbReference type="EMBL" id="SJL15899.1"/>
    </source>
</evidence>
<organism evidence="1 2">
    <name type="scientific">Armillaria ostoyae</name>
    <name type="common">Armillaria root rot fungus</name>
    <dbReference type="NCBI Taxonomy" id="47428"/>
    <lineage>
        <taxon>Eukaryota</taxon>
        <taxon>Fungi</taxon>
        <taxon>Dikarya</taxon>
        <taxon>Basidiomycota</taxon>
        <taxon>Agaricomycotina</taxon>
        <taxon>Agaricomycetes</taxon>
        <taxon>Agaricomycetidae</taxon>
        <taxon>Agaricales</taxon>
        <taxon>Marasmiineae</taxon>
        <taxon>Physalacriaceae</taxon>
        <taxon>Armillaria</taxon>
    </lineage>
</organism>
<keyword evidence="2" id="KW-1185">Reference proteome</keyword>
<protein>
    <submittedName>
        <fullName evidence="1">Uncharacterized protein</fullName>
    </submittedName>
</protein>
<dbReference type="AlphaFoldDB" id="A0A284S4G9"/>
<accession>A0A284S4G9</accession>